<dbReference type="OrthoDB" id="4360435at2759"/>
<dbReference type="Proteomes" id="UP001149163">
    <property type="component" value="Unassembled WGS sequence"/>
</dbReference>
<proteinExistence type="predicted"/>
<dbReference type="RefSeq" id="XP_056545337.1">
    <property type="nucleotide sequence ID" value="XM_056686595.1"/>
</dbReference>
<feature type="region of interest" description="Disordered" evidence="1">
    <location>
        <begin position="117"/>
        <end position="175"/>
    </location>
</feature>
<dbReference type="AlphaFoldDB" id="A0A9W9I6N7"/>
<sequence length="175" mass="19998">MPELLPTSDNASVHSNTITSFSTAHQSNHSPPRQLRRRNTVTSITRWVSKRISRPSLTTTARGNELSEKNLNKLNKATEAEMAEMERDALDKSHTDLGTYSLVKGRETSVHPIEEIINEPRPEPDLEREREMQDIRYEDGDERTHLGDRSEQESRTTPNFTSAVKLWRGAHRAKP</sequence>
<protein>
    <submittedName>
        <fullName evidence="2">Uncharacterized protein</fullName>
    </submittedName>
</protein>
<dbReference type="GeneID" id="81425771"/>
<keyword evidence="3" id="KW-1185">Reference proteome</keyword>
<accession>A0A9W9I6N7</accession>
<gene>
    <name evidence="2" type="ORF">N7482_004470</name>
</gene>
<reference evidence="2" key="2">
    <citation type="journal article" date="2023" name="IMA Fungus">
        <title>Comparative genomic study of the Penicillium genus elucidates a diverse pangenome and 15 lateral gene transfer events.</title>
        <authorList>
            <person name="Petersen C."/>
            <person name="Sorensen T."/>
            <person name="Nielsen M.R."/>
            <person name="Sondergaard T.E."/>
            <person name="Sorensen J.L."/>
            <person name="Fitzpatrick D.A."/>
            <person name="Frisvad J.C."/>
            <person name="Nielsen K.L."/>
        </authorList>
    </citation>
    <scope>NUCLEOTIDE SEQUENCE</scope>
    <source>
        <strain evidence="2">IBT 26290</strain>
    </source>
</reference>
<organism evidence="2 3">
    <name type="scientific">Penicillium canariense</name>
    <dbReference type="NCBI Taxonomy" id="189055"/>
    <lineage>
        <taxon>Eukaryota</taxon>
        <taxon>Fungi</taxon>
        <taxon>Dikarya</taxon>
        <taxon>Ascomycota</taxon>
        <taxon>Pezizomycotina</taxon>
        <taxon>Eurotiomycetes</taxon>
        <taxon>Eurotiomycetidae</taxon>
        <taxon>Eurotiales</taxon>
        <taxon>Aspergillaceae</taxon>
        <taxon>Penicillium</taxon>
    </lineage>
</organism>
<dbReference type="EMBL" id="JAPQKN010000002">
    <property type="protein sequence ID" value="KAJ5168876.1"/>
    <property type="molecule type" value="Genomic_DNA"/>
</dbReference>
<feature type="compositionally biased region" description="Basic and acidic residues" evidence="1">
    <location>
        <begin position="117"/>
        <end position="154"/>
    </location>
</feature>
<comment type="caution">
    <text evidence="2">The sequence shown here is derived from an EMBL/GenBank/DDBJ whole genome shotgun (WGS) entry which is preliminary data.</text>
</comment>
<name>A0A9W9I6N7_9EURO</name>
<reference evidence="2" key="1">
    <citation type="submission" date="2022-11" db="EMBL/GenBank/DDBJ databases">
        <authorList>
            <person name="Petersen C."/>
        </authorList>
    </citation>
    <scope>NUCLEOTIDE SEQUENCE</scope>
    <source>
        <strain evidence="2">IBT 26290</strain>
    </source>
</reference>
<evidence type="ECO:0000256" key="1">
    <source>
        <dbReference type="SAM" id="MobiDB-lite"/>
    </source>
</evidence>
<evidence type="ECO:0000313" key="3">
    <source>
        <dbReference type="Proteomes" id="UP001149163"/>
    </source>
</evidence>
<evidence type="ECO:0000313" key="2">
    <source>
        <dbReference type="EMBL" id="KAJ5168876.1"/>
    </source>
</evidence>